<dbReference type="Proteomes" id="UP000001108">
    <property type="component" value="Plasmid pSMED02"/>
</dbReference>
<sequence>MAFSASTNFICLLMFLGGTGSLQAQESSSDLAKKLSNPIASLISVPFQFNYDHGYGPLDGDKITLNIQPVIPISLNGNWNLISRTILPVTWQHDIAGPSGTQFGLGDTVQSFFLSPAKPTASGIIWGAGPVFLIPTATDDLLGGEKWGAGPTVVALKQDGPWTYGLLANHIWSFAGNEERNDISSTFVQPFLSYTTPDAWTFALNTESTYDWKAEEWSVPINFTVSKLVKIEEQPISLTAGLRYWATAPDNGPEGLGIRVAVTFLFPK</sequence>
<dbReference type="KEGG" id="smd:Smed_5626"/>
<dbReference type="EMBL" id="CP000740">
    <property type="protein sequence ID" value="ABR64368.1"/>
    <property type="molecule type" value="Genomic_DNA"/>
</dbReference>
<gene>
    <name evidence="2" type="ordered locus">Smed_5626</name>
</gene>
<feature type="chain" id="PRO_5002702900" description="Transporter" evidence="1">
    <location>
        <begin position="25"/>
        <end position="268"/>
    </location>
</feature>
<proteinExistence type="predicted"/>
<reference evidence="3" key="1">
    <citation type="submission" date="2007-06" db="EMBL/GenBank/DDBJ databases">
        <title>Complete sequence of Sinorhizobium medicae WSM419 plasmid pSMED02.</title>
        <authorList>
            <consortium name="US DOE Joint Genome Institute"/>
            <person name="Copeland A."/>
            <person name="Lucas S."/>
            <person name="Lapidus A."/>
            <person name="Barry K."/>
            <person name="Glavina del Rio T."/>
            <person name="Dalin E."/>
            <person name="Tice H."/>
            <person name="Pitluck S."/>
            <person name="Chain P."/>
            <person name="Malfatti S."/>
            <person name="Shin M."/>
            <person name="Vergez L."/>
            <person name="Schmutz J."/>
            <person name="Larimer F."/>
            <person name="Land M."/>
            <person name="Hauser L."/>
            <person name="Kyrpides N."/>
            <person name="Mikhailova N."/>
            <person name="Reeve W.G."/>
            <person name="Richardson P."/>
        </authorList>
    </citation>
    <scope>NUCLEOTIDE SEQUENCE [LARGE SCALE GENOMIC DNA]</scope>
    <source>
        <strain evidence="3">WSM419</strain>
        <plasmid evidence="3">Plasmid pSMED02</plasmid>
    </source>
</reference>
<dbReference type="HOGENOM" id="CLU_072059_2_0_5"/>
<dbReference type="PATRIC" id="fig|366394.8.peg.2128"/>
<keyword evidence="2" id="KW-0614">Plasmid</keyword>
<evidence type="ECO:0008006" key="4">
    <source>
        <dbReference type="Google" id="ProtNLM"/>
    </source>
</evidence>
<dbReference type="OrthoDB" id="9809066at2"/>
<accession>A6UL38</accession>
<reference evidence="2 3" key="2">
    <citation type="journal article" date="2010" name="Stand. Genomic Sci.">
        <title>Complete genome sequence of the Medicago microsymbiont Ensifer (Sinorhizobium) medicae strain WSM419.</title>
        <authorList>
            <person name="Reeve W."/>
            <person name="Chain P."/>
            <person name="O'Hara G."/>
            <person name="Ardley J."/>
            <person name="Nandesena K."/>
            <person name="Brau L."/>
            <person name="Tiwari R."/>
            <person name="Malfatti S."/>
            <person name="Kiss H."/>
            <person name="Lapidus A."/>
            <person name="Copeland A."/>
            <person name="Nolan M."/>
            <person name="Land M."/>
            <person name="Hauser L."/>
            <person name="Chang Y.J."/>
            <person name="Ivanova N."/>
            <person name="Mavromatis K."/>
            <person name="Markowitz V."/>
            <person name="Kyrpides N."/>
            <person name="Gollagher M."/>
            <person name="Yates R."/>
            <person name="Dilworth M."/>
            <person name="Howieson J."/>
        </authorList>
    </citation>
    <scope>NUCLEOTIDE SEQUENCE [LARGE SCALE GENOMIC DNA]</scope>
    <source>
        <strain evidence="2 3">WSM419</strain>
        <plasmid evidence="3">Plasmid pSMED02</plasmid>
    </source>
</reference>
<protein>
    <recommendedName>
        <fullName evidence="4">Transporter</fullName>
    </recommendedName>
</protein>
<geneLocation type="plasmid" evidence="2 3">
    <name>pSMED02</name>
</geneLocation>
<organism evidence="2 3">
    <name type="scientific">Sinorhizobium medicae (strain WSM419)</name>
    <name type="common">Ensifer medicae</name>
    <dbReference type="NCBI Taxonomy" id="366394"/>
    <lineage>
        <taxon>Bacteria</taxon>
        <taxon>Pseudomonadati</taxon>
        <taxon>Pseudomonadota</taxon>
        <taxon>Alphaproteobacteria</taxon>
        <taxon>Hyphomicrobiales</taxon>
        <taxon>Rhizobiaceae</taxon>
        <taxon>Sinorhizobium/Ensifer group</taxon>
        <taxon>Sinorhizobium</taxon>
    </lineage>
</organism>
<evidence type="ECO:0000313" key="2">
    <source>
        <dbReference type="EMBL" id="ABR64368.1"/>
    </source>
</evidence>
<dbReference type="eggNOG" id="COG3637">
    <property type="taxonomic scope" value="Bacteria"/>
</dbReference>
<feature type="signal peptide" evidence="1">
    <location>
        <begin position="1"/>
        <end position="24"/>
    </location>
</feature>
<evidence type="ECO:0000256" key="1">
    <source>
        <dbReference type="SAM" id="SignalP"/>
    </source>
</evidence>
<name>A6UL38_SINMW</name>
<keyword evidence="1" id="KW-0732">Signal</keyword>
<evidence type="ECO:0000313" key="3">
    <source>
        <dbReference type="Proteomes" id="UP000001108"/>
    </source>
</evidence>
<dbReference type="AlphaFoldDB" id="A6UL38"/>